<dbReference type="Pfam" id="PF13668">
    <property type="entry name" value="Ferritin_2"/>
    <property type="match status" value="1"/>
</dbReference>
<comment type="caution">
    <text evidence="1">The sequence shown here is derived from an EMBL/GenBank/DDBJ whole genome shotgun (WGS) entry which is preliminary data.</text>
</comment>
<dbReference type="Proteomes" id="UP000467700">
    <property type="component" value="Unassembled WGS sequence"/>
</dbReference>
<dbReference type="InterPro" id="IPR052965">
    <property type="entry name" value="Pigment-catalase-like"/>
</dbReference>
<proteinExistence type="predicted"/>
<dbReference type="PANTHER" id="PTHR31694">
    <property type="entry name" value="DESICCATION-LIKE PROTEIN"/>
    <property type="match status" value="1"/>
</dbReference>
<organism evidence="1 2">
    <name type="scientific">Cyclocybe aegerita</name>
    <name type="common">Black poplar mushroom</name>
    <name type="synonym">Agrocybe aegerita</name>
    <dbReference type="NCBI Taxonomy" id="1973307"/>
    <lineage>
        <taxon>Eukaryota</taxon>
        <taxon>Fungi</taxon>
        <taxon>Dikarya</taxon>
        <taxon>Basidiomycota</taxon>
        <taxon>Agaricomycotina</taxon>
        <taxon>Agaricomycetes</taxon>
        <taxon>Agaricomycetidae</taxon>
        <taxon>Agaricales</taxon>
        <taxon>Agaricineae</taxon>
        <taxon>Bolbitiaceae</taxon>
        <taxon>Cyclocybe</taxon>
    </lineage>
</organism>
<dbReference type="PANTHER" id="PTHR31694:SF26">
    <property type="entry name" value="OS05G0151100 PROTEIN"/>
    <property type="match status" value="1"/>
</dbReference>
<sequence length="326" mass="34880">MNRYTKESSLRIGRNSTSFVTFSLPLLDKMRTTLLSLFFASLCVASPLGSVGRRQIVNDIDVLNYALTLEHIESAFYRGGLEKYDAEAFEEAGFPDDVRARFVEIAEHEASHVEFLTAAVEALGGAATQPCQYNFLHTDPRTFALLSQILESVGTSAYTGAARLISNKDYLTDAASILATEARHASWVASAANKVSPWSGPFEAALMPAEVVILVLQYITLCPSSNPPLPVTVFPSLIFTSKPIPGHTTIVEQNPTTSPATHVSFLTGLDKILVPIADGQVRVPEGLSGTVYAVATKSGKGATDDTIIAGPAVLLFEGDSTGNLIN</sequence>
<dbReference type="EMBL" id="CACVBS010000030">
    <property type="protein sequence ID" value="CAA7260709.1"/>
    <property type="molecule type" value="Genomic_DNA"/>
</dbReference>
<name>A0A8S0XFA3_CYCAE</name>
<dbReference type="CDD" id="cd00657">
    <property type="entry name" value="Ferritin_like"/>
    <property type="match status" value="1"/>
</dbReference>
<dbReference type="SUPFAM" id="SSF47240">
    <property type="entry name" value="Ferritin-like"/>
    <property type="match status" value="1"/>
</dbReference>
<reference evidence="1 2" key="1">
    <citation type="submission" date="2020-01" db="EMBL/GenBank/DDBJ databases">
        <authorList>
            <person name="Gupta K D."/>
        </authorList>
    </citation>
    <scope>NUCLEOTIDE SEQUENCE [LARGE SCALE GENOMIC DNA]</scope>
</reference>
<evidence type="ECO:0000313" key="1">
    <source>
        <dbReference type="EMBL" id="CAA7260709.1"/>
    </source>
</evidence>
<dbReference type="OrthoDB" id="1001765at2759"/>
<evidence type="ECO:0000313" key="2">
    <source>
        <dbReference type="Proteomes" id="UP000467700"/>
    </source>
</evidence>
<dbReference type="InterPro" id="IPR012347">
    <property type="entry name" value="Ferritin-like"/>
</dbReference>
<dbReference type="AlphaFoldDB" id="A0A8S0XFA3"/>
<gene>
    <name evidence="1" type="ORF">AAE3_LOCUS2961</name>
</gene>
<keyword evidence="2" id="KW-1185">Reference proteome</keyword>
<protein>
    <submittedName>
        <fullName evidence="1">Uncharacterized protein</fullName>
    </submittedName>
</protein>
<accession>A0A8S0XFA3</accession>
<dbReference type="Gene3D" id="1.20.1260.10">
    <property type="match status" value="1"/>
</dbReference>
<dbReference type="InterPro" id="IPR009078">
    <property type="entry name" value="Ferritin-like_SF"/>
</dbReference>